<dbReference type="VEuPathDB" id="FungiDB:MGL_4213"/>
<dbReference type="GO" id="GO:0071011">
    <property type="term" value="C:precatalytic spliceosome"/>
    <property type="evidence" value="ECO:0007669"/>
    <property type="project" value="TreeGrafter"/>
</dbReference>
<dbReference type="PROSITE" id="PS50171">
    <property type="entry name" value="ZF_MATRIN"/>
    <property type="match status" value="1"/>
</dbReference>
<comment type="subcellular location">
    <subcellularLocation>
        <location evidence="1">Nucleus</location>
    </subcellularLocation>
</comment>
<evidence type="ECO:0000313" key="8">
    <source>
        <dbReference type="EMBL" id="EDP41438.1"/>
    </source>
</evidence>
<dbReference type="InterPro" id="IPR000690">
    <property type="entry name" value="Matrin/U1-C_Znf_C2H2"/>
</dbReference>
<dbReference type="Proteomes" id="UP000008837">
    <property type="component" value="Unassembled WGS sequence"/>
</dbReference>
<evidence type="ECO:0000256" key="4">
    <source>
        <dbReference type="ARBA" id="ARBA00022833"/>
    </source>
</evidence>
<feature type="compositionally biased region" description="Polar residues" evidence="6">
    <location>
        <begin position="152"/>
        <end position="172"/>
    </location>
</feature>
<dbReference type="OrthoDB" id="191651at2759"/>
<keyword evidence="9" id="KW-1185">Reference proteome</keyword>
<keyword evidence="5" id="KW-0539">Nucleus</keyword>
<dbReference type="GO" id="GO:0003723">
    <property type="term" value="F:RNA binding"/>
    <property type="evidence" value="ECO:0007669"/>
    <property type="project" value="TreeGrafter"/>
</dbReference>
<dbReference type="InterPro" id="IPR040023">
    <property type="entry name" value="WBP4"/>
</dbReference>
<organism evidence="8 9">
    <name type="scientific">Malassezia globosa (strain ATCC MYA-4612 / CBS 7966)</name>
    <name type="common">Dandruff-associated fungus</name>
    <dbReference type="NCBI Taxonomy" id="425265"/>
    <lineage>
        <taxon>Eukaryota</taxon>
        <taxon>Fungi</taxon>
        <taxon>Dikarya</taxon>
        <taxon>Basidiomycota</taxon>
        <taxon>Ustilaginomycotina</taxon>
        <taxon>Malasseziomycetes</taxon>
        <taxon>Malasseziales</taxon>
        <taxon>Malasseziaceae</taxon>
        <taxon>Malassezia</taxon>
    </lineage>
</organism>
<dbReference type="GO" id="GO:0008270">
    <property type="term" value="F:zinc ion binding"/>
    <property type="evidence" value="ECO:0007669"/>
    <property type="project" value="UniProtKB-KW"/>
</dbReference>
<dbReference type="InterPro" id="IPR036236">
    <property type="entry name" value="Znf_C2H2_sf"/>
</dbReference>
<dbReference type="PANTHER" id="PTHR13173:SF10">
    <property type="entry name" value="WW DOMAIN-BINDING PROTEIN 4"/>
    <property type="match status" value="1"/>
</dbReference>
<dbReference type="InterPro" id="IPR003604">
    <property type="entry name" value="Matrin/U1-like-C_Znf_C2H2"/>
</dbReference>
<dbReference type="Pfam" id="PF06220">
    <property type="entry name" value="zf-U1"/>
    <property type="match status" value="1"/>
</dbReference>
<sequence length="298" mass="33686">MTDVWVSRKRWTCKYCNVTINDDVPSRRHHESGSRHKKNVAQALDHLHKVKDEKRRKDLQTQSEIQRIESAAKRDFQRYDIGEHQNQQVPVEQSKAASVPNSSILKPWKPLDKFSAYTTADSLGISHELETQWNDRRARTSMVAEPGEWKDVTNSTENSTQVPSTATSFGQNSANRMDSIKVTSDGDKARAFNIRERTMEDTGEEKRPVSEGYEDVPVIVKRPRHHAVYDADTEAKLTLTAKQTAAPSLHASSSDKDTPMEPYSTTTTNEIPSEEATLFRKRKSRGGTGKKVWGAAFT</sequence>
<dbReference type="Gene3D" id="3.30.160.60">
    <property type="entry name" value="Classic Zinc Finger"/>
    <property type="match status" value="1"/>
</dbReference>
<dbReference type="AlphaFoldDB" id="A8QDJ4"/>
<dbReference type="InParanoid" id="A8QDJ4"/>
<dbReference type="RefSeq" id="XP_001728652.1">
    <property type="nucleotide sequence ID" value="XM_001728600.1"/>
</dbReference>
<name>A8QDJ4_MALGO</name>
<protein>
    <recommendedName>
        <fullName evidence="7">Matrin-type domain-containing protein</fullName>
    </recommendedName>
</protein>
<evidence type="ECO:0000256" key="3">
    <source>
        <dbReference type="ARBA" id="ARBA00022771"/>
    </source>
</evidence>
<evidence type="ECO:0000256" key="6">
    <source>
        <dbReference type="SAM" id="MobiDB-lite"/>
    </source>
</evidence>
<keyword evidence="3" id="KW-0863">Zinc-finger</keyword>
<dbReference type="SUPFAM" id="SSF57667">
    <property type="entry name" value="beta-beta-alpha zinc fingers"/>
    <property type="match status" value="1"/>
</dbReference>
<keyword evidence="2" id="KW-0479">Metal-binding</keyword>
<dbReference type="GO" id="GO:0000398">
    <property type="term" value="P:mRNA splicing, via spliceosome"/>
    <property type="evidence" value="ECO:0007669"/>
    <property type="project" value="InterPro"/>
</dbReference>
<dbReference type="KEGG" id="mgl:MGL_4213"/>
<dbReference type="GeneID" id="5852957"/>
<evidence type="ECO:0000313" key="9">
    <source>
        <dbReference type="Proteomes" id="UP000008837"/>
    </source>
</evidence>
<comment type="caution">
    <text evidence="8">The sequence shown here is derived from an EMBL/GenBank/DDBJ whole genome shotgun (WGS) entry which is preliminary data.</text>
</comment>
<accession>A8QDJ4</accession>
<gene>
    <name evidence="8" type="ORF">MGL_4213</name>
</gene>
<keyword evidence="4" id="KW-0862">Zinc</keyword>
<evidence type="ECO:0000256" key="2">
    <source>
        <dbReference type="ARBA" id="ARBA00022723"/>
    </source>
</evidence>
<feature type="domain" description="Matrin-type" evidence="7">
    <location>
        <begin position="11"/>
        <end position="42"/>
    </location>
</feature>
<evidence type="ECO:0000256" key="5">
    <source>
        <dbReference type="ARBA" id="ARBA00023242"/>
    </source>
</evidence>
<dbReference type="SMART" id="SM00451">
    <property type="entry name" value="ZnF_U1"/>
    <property type="match status" value="1"/>
</dbReference>
<feature type="region of interest" description="Disordered" evidence="6">
    <location>
        <begin position="151"/>
        <end position="172"/>
    </location>
</feature>
<dbReference type="PANTHER" id="PTHR13173">
    <property type="entry name" value="WW DOMAIN BINDING PROTEIN 4"/>
    <property type="match status" value="1"/>
</dbReference>
<dbReference type="EMBL" id="AAYY01000022">
    <property type="protein sequence ID" value="EDP41438.1"/>
    <property type="molecule type" value="Genomic_DNA"/>
</dbReference>
<evidence type="ECO:0000256" key="1">
    <source>
        <dbReference type="ARBA" id="ARBA00004123"/>
    </source>
</evidence>
<reference evidence="8 9" key="1">
    <citation type="journal article" date="2007" name="Proc. Natl. Acad. Sci. U.S.A.">
        <title>Dandruff-associated Malassezia genomes reveal convergent and divergent virulence traits shared with plant and human fungal pathogens.</title>
        <authorList>
            <person name="Xu J."/>
            <person name="Saunders C.W."/>
            <person name="Hu P."/>
            <person name="Grant R.A."/>
            <person name="Boekhout T."/>
            <person name="Kuramae E.E."/>
            <person name="Kronstad J.W."/>
            <person name="Deangelis Y.M."/>
            <person name="Reeder N.L."/>
            <person name="Johnstone K.R."/>
            <person name="Leland M."/>
            <person name="Fieno A.M."/>
            <person name="Begley W.M."/>
            <person name="Sun Y."/>
            <person name="Lacey M.P."/>
            <person name="Chaudhary T."/>
            <person name="Keough T."/>
            <person name="Chu L."/>
            <person name="Sears R."/>
            <person name="Yuan B."/>
            <person name="Dawson T.L.Jr."/>
        </authorList>
    </citation>
    <scope>NUCLEOTIDE SEQUENCE [LARGE SCALE GENOMIC DNA]</scope>
    <source>
        <strain evidence="9">ATCC MYA-4612 / CBS 7966</strain>
    </source>
</reference>
<dbReference type="STRING" id="425265.A8QDJ4"/>
<dbReference type="InterPro" id="IPR013085">
    <property type="entry name" value="U1-CZ_Znf_C2H2"/>
</dbReference>
<proteinExistence type="predicted"/>
<feature type="region of interest" description="Disordered" evidence="6">
    <location>
        <begin position="242"/>
        <end position="298"/>
    </location>
</feature>
<evidence type="ECO:0000259" key="7">
    <source>
        <dbReference type="PROSITE" id="PS50171"/>
    </source>
</evidence>